<evidence type="ECO:0000313" key="3">
    <source>
        <dbReference type="Proteomes" id="UP001176940"/>
    </source>
</evidence>
<organism evidence="2 3">
    <name type="scientific">Ranitomeya imitator</name>
    <name type="common">mimic poison frog</name>
    <dbReference type="NCBI Taxonomy" id="111125"/>
    <lineage>
        <taxon>Eukaryota</taxon>
        <taxon>Metazoa</taxon>
        <taxon>Chordata</taxon>
        <taxon>Craniata</taxon>
        <taxon>Vertebrata</taxon>
        <taxon>Euteleostomi</taxon>
        <taxon>Amphibia</taxon>
        <taxon>Batrachia</taxon>
        <taxon>Anura</taxon>
        <taxon>Neobatrachia</taxon>
        <taxon>Hyloidea</taxon>
        <taxon>Dendrobatidae</taxon>
        <taxon>Dendrobatinae</taxon>
        <taxon>Ranitomeya</taxon>
    </lineage>
</organism>
<keyword evidence="3" id="KW-1185">Reference proteome</keyword>
<reference evidence="2" key="1">
    <citation type="submission" date="2023-07" db="EMBL/GenBank/DDBJ databases">
        <authorList>
            <person name="Stuckert A."/>
        </authorList>
    </citation>
    <scope>NUCLEOTIDE SEQUENCE</scope>
</reference>
<dbReference type="InterPro" id="IPR036412">
    <property type="entry name" value="HAD-like_sf"/>
</dbReference>
<evidence type="ECO:0000256" key="1">
    <source>
        <dbReference type="SAM" id="MobiDB-lite"/>
    </source>
</evidence>
<accession>A0ABN9LC26</accession>
<sequence>MSTHDAASNPRAAWDPSPSGWEFGGPESGTGIRKLEKGQVDKQGNLFDFLRPDRLARVQANPSDHCSCAILMLRHGWRTGAIVPELESRNQIVNTEQYSQSLTRMQALTGLLSACSPELSFFLWTLVEGAFYLYIYAVTKEPIYPPVWQHPSAHLPQPHGLSPAAICRFSDVYMSSITAPSTTKTLNYTFFPRRHPLQHEAPLWMDQLCTGCMKTALLENAHIR</sequence>
<dbReference type="SUPFAM" id="SSF56784">
    <property type="entry name" value="HAD-like"/>
    <property type="match status" value="1"/>
</dbReference>
<gene>
    <name evidence="2" type="ORF">RIMI_LOCUS6390507</name>
</gene>
<feature type="region of interest" description="Disordered" evidence="1">
    <location>
        <begin position="1"/>
        <end position="28"/>
    </location>
</feature>
<comment type="caution">
    <text evidence="2">The sequence shown here is derived from an EMBL/GenBank/DDBJ whole genome shotgun (WGS) entry which is preliminary data.</text>
</comment>
<name>A0ABN9LC26_9NEOB</name>
<dbReference type="Proteomes" id="UP001176940">
    <property type="component" value="Unassembled WGS sequence"/>
</dbReference>
<proteinExistence type="predicted"/>
<evidence type="ECO:0000313" key="2">
    <source>
        <dbReference type="EMBL" id="CAJ0935656.1"/>
    </source>
</evidence>
<protein>
    <submittedName>
        <fullName evidence="2">Uncharacterized protein</fullName>
    </submittedName>
</protein>
<dbReference type="EMBL" id="CAUEEQ010011450">
    <property type="protein sequence ID" value="CAJ0935656.1"/>
    <property type="molecule type" value="Genomic_DNA"/>
</dbReference>